<evidence type="ECO:0000259" key="1">
    <source>
        <dbReference type="SMART" id="SM00866"/>
    </source>
</evidence>
<dbReference type="GO" id="GO:0045892">
    <property type="term" value="P:negative regulation of DNA-templated transcription"/>
    <property type="evidence" value="ECO:0007669"/>
    <property type="project" value="TreeGrafter"/>
</dbReference>
<protein>
    <recommendedName>
        <fullName evidence="1">UbiC transcription regulator-associated domain-containing protein</fullName>
    </recommendedName>
</protein>
<name>A0A150KII8_HEYCO</name>
<evidence type="ECO:0000313" key="2">
    <source>
        <dbReference type="EMBL" id="KYC73240.1"/>
    </source>
</evidence>
<dbReference type="SMART" id="SM00866">
    <property type="entry name" value="UTRA"/>
    <property type="match status" value="1"/>
</dbReference>
<dbReference type="PANTHER" id="PTHR44846">
    <property type="entry name" value="MANNOSYL-D-GLYCERATE TRANSPORT/METABOLISM SYSTEM REPRESSOR MNGR-RELATED"/>
    <property type="match status" value="1"/>
</dbReference>
<evidence type="ECO:0000313" key="3">
    <source>
        <dbReference type="Proteomes" id="UP000075304"/>
    </source>
</evidence>
<dbReference type="PANTHER" id="PTHR44846:SF1">
    <property type="entry name" value="MANNOSYL-D-GLYCERATE TRANSPORT_METABOLISM SYSTEM REPRESSOR MNGR-RELATED"/>
    <property type="match status" value="1"/>
</dbReference>
<dbReference type="Gene3D" id="3.40.1410.10">
    <property type="entry name" value="Chorismate lyase-like"/>
    <property type="match status" value="1"/>
</dbReference>
<organism evidence="2 3">
    <name type="scientific">Heyndrickxia coagulans</name>
    <name type="common">Weizmannia coagulans</name>
    <dbReference type="NCBI Taxonomy" id="1398"/>
    <lineage>
        <taxon>Bacteria</taxon>
        <taxon>Bacillati</taxon>
        <taxon>Bacillota</taxon>
        <taxon>Bacilli</taxon>
        <taxon>Bacillales</taxon>
        <taxon>Bacillaceae</taxon>
        <taxon>Heyndrickxia</taxon>
    </lineage>
</organism>
<comment type="caution">
    <text evidence="2">The sequence shown here is derived from an EMBL/GenBank/DDBJ whole genome shotgun (WGS) entry which is preliminary data.</text>
</comment>
<dbReference type="AlphaFoldDB" id="A0A150KII8"/>
<dbReference type="SUPFAM" id="SSF64288">
    <property type="entry name" value="Chorismate lyase-like"/>
    <property type="match status" value="1"/>
</dbReference>
<dbReference type="Proteomes" id="UP000075304">
    <property type="component" value="Unassembled WGS sequence"/>
</dbReference>
<dbReference type="EMBL" id="LQYI01000009">
    <property type="protein sequence ID" value="KYC73240.1"/>
    <property type="molecule type" value="Genomic_DNA"/>
</dbReference>
<proteinExistence type="predicted"/>
<dbReference type="PATRIC" id="fig|1398.25.peg.3687"/>
<dbReference type="Pfam" id="PF07702">
    <property type="entry name" value="UTRA"/>
    <property type="match status" value="1"/>
</dbReference>
<dbReference type="InterPro" id="IPR050679">
    <property type="entry name" value="Bact_HTH_transcr_reg"/>
</dbReference>
<sequence length="171" mass="20434">MGEEAYIVRQIGEFSFIADLDFAKEHSVKYEILRKNVQECNRYISKILEIPLASKIFYLERVRYVEEQPRAIEKIYIDYKKVPGIEEMDFNHEPLFLILKREFGLEILQTDEEILIVNANEKEKQLLNLPDDAEVLMLKETILIQNHEPLQYTEIISDPDFYRFKSEMNLR</sequence>
<dbReference type="InterPro" id="IPR028978">
    <property type="entry name" value="Chorismate_lyase_/UTRA_dom_sf"/>
</dbReference>
<reference evidence="2 3" key="1">
    <citation type="submission" date="2016-01" db="EMBL/GenBank/DDBJ databases">
        <title>Genome Sequences of Twelve Sporeforming Bacillus Species Isolated from Foods.</title>
        <authorList>
            <person name="Berendsen E.M."/>
            <person name="Wells-Bennik M.H."/>
            <person name="Krawcyk A.O."/>
            <person name="De Jong A."/>
            <person name="Holsappel S."/>
            <person name="Eijlander R.T."/>
            <person name="Kuipers O.P."/>
        </authorList>
    </citation>
    <scope>NUCLEOTIDE SEQUENCE [LARGE SCALE GENOMIC DNA]</scope>
    <source>
        <strain evidence="2 3">B4099</strain>
    </source>
</reference>
<dbReference type="InterPro" id="IPR011663">
    <property type="entry name" value="UTRA"/>
</dbReference>
<accession>A0A150KII8</accession>
<feature type="domain" description="UbiC transcription regulator-associated" evidence="1">
    <location>
        <begin position="23"/>
        <end position="163"/>
    </location>
</feature>
<dbReference type="GO" id="GO:0003677">
    <property type="term" value="F:DNA binding"/>
    <property type="evidence" value="ECO:0007669"/>
    <property type="project" value="InterPro"/>
</dbReference>
<dbReference type="RefSeq" id="WP_061574214.1">
    <property type="nucleotide sequence ID" value="NZ_JAABON010000070.1"/>
</dbReference>
<gene>
    <name evidence="2" type="ORF">B4099_1964</name>
</gene>